<feature type="transmembrane region" description="Helical" evidence="1">
    <location>
        <begin position="162"/>
        <end position="183"/>
    </location>
</feature>
<evidence type="ECO:0000313" key="2">
    <source>
        <dbReference type="EMBL" id="MBE5039338.1"/>
    </source>
</evidence>
<dbReference type="EMBL" id="JADCKB010000003">
    <property type="protein sequence ID" value="MBE5039338.1"/>
    <property type="molecule type" value="Genomic_DNA"/>
</dbReference>
<comment type="caution">
    <text evidence="2">The sequence shown here is derived from an EMBL/GenBank/DDBJ whole genome shotgun (WGS) entry which is preliminary data.</text>
</comment>
<keyword evidence="1" id="KW-0472">Membrane</keyword>
<feature type="transmembrane region" description="Helical" evidence="1">
    <location>
        <begin position="119"/>
        <end position="139"/>
    </location>
</feature>
<sequence length="414" mass="47091">MKHIVLKANDLIPTAVLLLCFSFACFPPLTTYVPSIAVTFPCLCIWFFYSFLEDRNFFLNGSWKVTGAILFVLYSILIPYMLGAGIFGNRYADLTLIPMAPLIYHYYKVHNRLYVLNNVLIVVVVLLIITTFITQMALIEQPYISRNIKSGEESYDTLRQGIGGYSLIYTLVPCSIILTYVFLRERKWLKKILVAAGLCIIVPTIILSNYMTALIATFLGCVLTVVLEKTVDNKNKAFAVLMGLVFVSIFLFWGKDILNYIIDFILQIAPSGRTAERLLEFQGSILEGIQEEMQSDRLPTLLSSVETFFAHPLMGIIAADEQEWFSFGQHSHVIDTFAIFGILGGIFNLTILVLPYREKGKWIRYGRSLTIPIFLSMCIIYGQNNATDSIALVYGVFYPYIRDYYQKKNQRVLA</sequence>
<evidence type="ECO:0000256" key="1">
    <source>
        <dbReference type="SAM" id="Phobius"/>
    </source>
</evidence>
<protein>
    <submittedName>
        <fullName evidence="2">Uncharacterized protein</fullName>
    </submittedName>
</protein>
<dbReference type="AlphaFoldDB" id="A0A9D5M0R7"/>
<keyword evidence="1" id="KW-1133">Transmembrane helix</keyword>
<gene>
    <name evidence="2" type="ORF">INF28_02500</name>
</gene>
<feature type="transmembrane region" description="Helical" evidence="1">
    <location>
        <begin position="64"/>
        <end position="82"/>
    </location>
</feature>
<feature type="transmembrane region" description="Helical" evidence="1">
    <location>
        <begin position="12"/>
        <end position="29"/>
    </location>
</feature>
<feature type="transmembrane region" description="Helical" evidence="1">
    <location>
        <begin position="192"/>
        <end position="225"/>
    </location>
</feature>
<dbReference type="PROSITE" id="PS51257">
    <property type="entry name" value="PROKAR_LIPOPROTEIN"/>
    <property type="match status" value="1"/>
</dbReference>
<accession>A0A9D5M0R7</accession>
<feature type="transmembrane region" description="Helical" evidence="1">
    <location>
        <begin position="298"/>
        <end position="317"/>
    </location>
</feature>
<evidence type="ECO:0000313" key="3">
    <source>
        <dbReference type="Proteomes" id="UP000806542"/>
    </source>
</evidence>
<keyword evidence="1" id="KW-0812">Transmembrane</keyword>
<proteinExistence type="predicted"/>
<organism evidence="2 3">
    <name type="scientific">Ructibacterium gallinarum</name>
    <dbReference type="NCBI Taxonomy" id="2779355"/>
    <lineage>
        <taxon>Bacteria</taxon>
        <taxon>Bacillati</taxon>
        <taxon>Bacillota</taxon>
        <taxon>Clostridia</taxon>
        <taxon>Eubacteriales</taxon>
        <taxon>Oscillospiraceae</taxon>
        <taxon>Ructibacterium</taxon>
    </lineage>
</organism>
<feature type="transmembrane region" description="Helical" evidence="1">
    <location>
        <begin position="237"/>
        <end position="254"/>
    </location>
</feature>
<dbReference type="Proteomes" id="UP000806542">
    <property type="component" value="Unassembled WGS sequence"/>
</dbReference>
<feature type="transmembrane region" description="Helical" evidence="1">
    <location>
        <begin position="337"/>
        <end position="356"/>
    </location>
</feature>
<reference evidence="2" key="1">
    <citation type="submission" date="2020-10" db="EMBL/GenBank/DDBJ databases">
        <title>ChiBAC.</title>
        <authorList>
            <person name="Zenner C."/>
            <person name="Hitch T.C.A."/>
            <person name="Clavel T."/>
        </authorList>
    </citation>
    <scope>NUCLEOTIDE SEQUENCE</scope>
    <source>
        <strain evidence="2">DSM 107454</strain>
    </source>
</reference>
<name>A0A9D5M0R7_9FIRM</name>
<dbReference type="RefSeq" id="WP_226391899.1">
    <property type="nucleotide sequence ID" value="NZ_JADCKB010000003.1"/>
</dbReference>
<keyword evidence="3" id="KW-1185">Reference proteome</keyword>